<evidence type="ECO:0000256" key="3">
    <source>
        <dbReference type="ARBA" id="ARBA00023002"/>
    </source>
</evidence>
<dbReference type="InterPro" id="IPR016167">
    <property type="entry name" value="FAD-bd_PCMH_sub1"/>
</dbReference>
<protein>
    <submittedName>
        <fullName evidence="5">Xanthine dehydrogenase family protein subunit M</fullName>
    </submittedName>
</protein>
<dbReference type="Pfam" id="PF03450">
    <property type="entry name" value="CO_deh_flav_C"/>
    <property type="match status" value="1"/>
</dbReference>
<evidence type="ECO:0000313" key="5">
    <source>
        <dbReference type="EMBL" id="QHB99700.1"/>
    </source>
</evidence>
<dbReference type="EMBL" id="CP047156">
    <property type="protein sequence ID" value="QHB99700.1"/>
    <property type="molecule type" value="Genomic_DNA"/>
</dbReference>
<gene>
    <name evidence="5" type="ORF">EK0264_04960</name>
</gene>
<dbReference type="PANTHER" id="PTHR42659:SF2">
    <property type="entry name" value="XANTHINE DEHYDROGENASE SUBUNIT C-RELATED"/>
    <property type="match status" value="1"/>
</dbReference>
<dbReference type="Gene3D" id="3.30.43.10">
    <property type="entry name" value="Uridine Diphospho-n-acetylenolpyruvylglucosamine Reductase, domain 2"/>
    <property type="match status" value="1"/>
</dbReference>
<dbReference type="KEGG" id="eke:EK0264_04960"/>
<dbReference type="Proteomes" id="UP000463857">
    <property type="component" value="Chromosome"/>
</dbReference>
<dbReference type="GO" id="GO:0071949">
    <property type="term" value="F:FAD binding"/>
    <property type="evidence" value="ECO:0007669"/>
    <property type="project" value="InterPro"/>
</dbReference>
<accession>A0A7L4YKB6</accession>
<dbReference type="Gene3D" id="3.30.465.10">
    <property type="match status" value="1"/>
</dbReference>
<dbReference type="PROSITE" id="PS51387">
    <property type="entry name" value="FAD_PCMH"/>
    <property type="match status" value="1"/>
</dbReference>
<dbReference type="AlphaFoldDB" id="A0A7L4YKB6"/>
<keyword evidence="2" id="KW-0274">FAD</keyword>
<dbReference type="InterPro" id="IPR016166">
    <property type="entry name" value="FAD-bd_PCMH"/>
</dbReference>
<dbReference type="PANTHER" id="PTHR42659">
    <property type="entry name" value="XANTHINE DEHYDROGENASE SUBUNIT C-RELATED"/>
    <property type="match status" value="1"/>
</dbReference>
<organism evidence="5 6">
    <name type="scientific">Epidermidibacterium keratini</name>
    <dbReference type="NCBI Taxonomy" id="1891644"/>
    <lineage>
        <taxon>Bacteria</taxon>
        <taxon>Bacillati</taxon>
        <taxon>Actinomycetota</taxon>
        <taxon>Actinomycetes</taxon>
        <taxon>Sporichthyales</taxon>
        <taxon>Sporichthyaceae</taxon>
        <taxon>Epidermidibacterium</taxon>
    </lineage>
</organism>
<dbReference type="SMART" id="SM01092">
    <property type="entry name" value="CO_deh_flav_C"/>
    <property type="match status" value="1"/>
</dbReference>
<sequence length="290" mass="31056">MKPASFEYHRVFTADEAVTLLAELDDEAKVLAGGQSLAPMMNFRLARPSALVDINPVGELDYVRRDGDVLKIGALTRHRTIELLDDPSIIDGYGVLPSAARHIGHFPIRTRGTVGGSIAHSDPSAEWCLLALLLDAQIVTLGPQGRRETAARDWFTGFLTTSIEPGEIVVETAFPRPRARAALTEYAQRKGDFAICSAAVAYDDADGVMSDPAIVLGGVASEPFRSSELDEIASGLPAEPSSFTRIARAAADLIDPPSDLHGDSAYRKDLAQTMIERAFAEAADGPVSAR</sequence>
<dbReference type="InterPro" id="IPR036318">
    <property type="entry name" value="FAD-bd_PCMH-like_sf"/>
</dbReference>
<dbReference type="InterPro" id="IPR005107">
    <property type="entry name" value="CO_DH_flav_C"/>
</dbReference>
<reference evidence="5 6" key="1">
    <citation type="journal article" date="2018" name="Int. J. Syst. Evol. Microbiol.">
        <title>Epidermidibacterium keratini gen. nov., sp. nov., a member of the family Sporichthyaceae, isolated from keratin epidermis.</title>
        <authorList>
            <person name="Lee D.G."/>
            <person name="Trujillo M.E."/>
            <person name="Kang S."/>
            <person name="Nam J.J."/>
            <person name="Kim Y.J."/>
        </authorList>
    </citation>
    <scope>NUCLEOTIDE SEQUENCE [LARGE SCALE GENOMIC DNA]</scope>
    <source>
        <strain evidence="5 6">EPI-7</strain>
    </source>
</reference>
<keyword evidence="3" id="KW-0560">Oxidoreductase</keyword>
<dbReference type="InParanoid" id="A0A7L4YKB6"/>
<name>A0A7L4YKB6_9ACTN</name>
<dbReference type="InterPro" id="IPR051312">
    <property type="entry name" value="Diverse_Substr_Oxidored"/>
</dbReference>
<evidence type="ECO:0000313" key="6">
    <source>
        <dbReference type="Proteomes" id="UP000463857"/>
    </source>
</evidence>
<keyword evidence="6" id="KW-1185">Reference proteome</keyword>
<dbReference type="GO" id="GO:0016491">
    <property type="term" value="F:oxidoreductase activity"/>
    <property type="evidence" value="ECO:0007669"/>
    <property type="project" value="UniProtKB-KW"/>
</dbReference>
<dbReference type="InterPro" id="IPR002346">
    <property type="entry name" value="Mopterin_DH_FAD-bd"/>
</dbReference>
<dbReference type="SUPFAM" id="SSF56176">
    <property type="entry name" value="FAD-binding/transporter-associated domain-like"/>
    <property type="match status" value="1"/>
</dbReference>
<dbReference type="Gene3D" id="3.30.390.50">
    <property type="entry name" value="CO dehydrogenase flavoprotein, C-terminal domain"/>
    <property type="match status" value="1"/>
</dbReference>
<dbReference type="Pfam" id="PF00941">
    <property type="entry name" value="FAD_binding_5"/>
    <property type="match status" value="1"/>
</dbReference>
<evidence type="ECO:0000256" key="1">
    <source>
        <dbReference type="ARBA" id="ARBA00022630"/>
    </source>
</evidence>
<keyword evidence="1" id="KW-0285">Flavoprotein</keyword>
<dbReference type="OrthoDB" id="9793944at2"/>
<evidence type="ECO:0000256" key="2">
    <source>
        <dbReference type="ARBA" id="ARBA00022827"/>
    </source>
</evidence>
<proteinExistence type="predicted"/>
<dbReference type="SUPFAM" id="SSF55447">
    <property type="entry name" value="CO dehydrogenase flavoprotein C-terminal domain-like"/>
    <property type="match status" value="1"/>
</dbReference>
<evidence type="ECO:0000259" key="4">
    <source>
        <dbReference type="PROSITE" id="PS51387"/>
    </source>
</evidence>
<dbReference type="InterPro" id="IPR016169">
    <property type="entry name" value="FAD-bd_PCMH_sub2"/>
</dbReference>
<dbReference type="RefSeq" id="WP_159543521.1">
    <property type="nucleotide sequence ID" value="NZ_CP047156.1"/>
</dbReference>
<feature type="domain" description="FAD-binding PCMH-type" evidence="4">
    <location>
        <begin position="1"/>
        <end position="179"/>
    </location>
</feature>
<dbReference type="InterPro" id="IPR036683">
    <property type="entry name" value="CO_DH_flav_C_dom_sf"/>
</dbReference>